<dbReference type="PROSITE" id="PS00101">
    <property type="entry name" value="HEXAPEP_TRANSFERASES"/>
    <property type="match status" value="1"/>
</dbReference>
<dbReference type="SUPFAM" id="SSF53448">
    <property type="entry name" value="Nucleotide-diphospho-sugar transferases"/>
    <property type="match status" value="1"/>
</dbReference>
<dbReference type="AlphaFoldDB" id="A0A6S7FVW0"/>
<comment type="similarity">
    <text evidence="1">Belongs to the transferase hexapeptide repeat family.</text>
</comment>
<dbReference type="InterPro" id="IPR056729">
    <property type="entry name" value="GMPPB_C"/>
</dbReference>
<feature type="domain" description="Nucleotidyl transferase" evidence="2">
    <location>
        <begin position="4"/>
        <end position="204"/>
    </location>
</feature>
<evidence type="ECO:0000256" key="1">
    <source>
        <dbReference type="ARBA" id="ARBA00007274"/>
    </source>
</evidence>
<dbReference type="Pfam" id="PF00483">
    <property type="entry name" value="NTP_transferase"/>
    <property type="match status" value="1"/>
</dbReference>
<dbReference type="Proteomes" id="UP001152795">
    <property type="component" value="Unassembled WGS sequence"/>
</dbReference>
<evidence type="ECO:0000259" key="3">
    <source>
        <dbReference type="Pfam" id="PF25087"/>
    </source>
</evidence>
<dbReference type="InterPro" id="IPR050486">
    <property type="entry name" value="Mannose-1P_guanyltransferase"/>
</dbReference>
<dbReference type="InterPro" id="IPR005835">
    <property type="entry name" value="NTP_transferase_dom"/>
</dbReference>
<protein>
    <submittedName>
        <fullName evidence="4">Mannose-1-phosphate guanyltransferase alpha</fullName>
    </submittedName>
</protein>
<accession>A0A6S7FVW0</accession>
<proteinExistence type="inferred from homology"/>
<dbReference type="GO" id="GO:0016740">
    <property type="term" value="F:transferase activity"/>
    <property type="evidence" value="ECO:0007669"/>
    <property type="project" value="InterPro"/>
</dbReference>
<evidence type="ECO:0000313" key="5">
    <source>
        <dbReference type="Proteomes" id="UP001152795"/>
    </source>
</evidence>
<name>A0A6S7FVW0_PARCT</name>
<organism evidence="4 5">
    <name type="scientific">Paramuricea clavata</name>
    <name type="common">Red gorgonian</name>
    <name type="synonym">Violescent sea-whip</name>
    <dbReference type="NCBI Taxonomy" id="317549"/>
    <lineage>
        <taxon>Eukaryota</taxon>
        <taxon>Metazoa</taxon>
        <taxon>Cnidaria</taxon>
        <taxon>Anthozoa</taxon>
        <taxon>Octocorallia</taxon>
        <taxon>Malacalcyonacea</taxon>
        <taxon>Plexauridae</taxon>
        <taxon>Paramuricea</taxon>
    </lineage>
</organism>
<evidence type="ECO:0000313" key="4">
    <source>
        <dbReference type="EMBL" id="CAB3980282.1"/>
    </source>
</evidence>
<dbReference type="InterPro" id="IPR029044">
    <property type="entry name" value="Nucleotide-diphossugar_trans"/>
</dbReference>
<keyword evidence="5" id="KW-1185">Reference proteome</keyword>
<dbReference type="CDD" id="cd06428">
    <property type="entry name" value="M1P_guanylylT_A_like_N"/>
    <property type="match status" value="1"/>
</dbReference>
<dbReference type="InterPro" id="IPR018357">
    <property type="entry name" value="Hexapep_transf_CS"/>
</dbReference>
<dbReference type="OrthoDB" id="285674at2759"/>
<feature type="domain" description="Mannose-1-phosphate guanyltransferase C-terminal" evidence="3">
    <location>
        <begin position="282"/>
        <end position="419"/>
    </location>
</feature>
<dbReference type="Gene3D" id="3.90.550.10">
    <property type="entry name" value="Spore Coat Polysaccharide Biosynthesis Protein SpsA, Chain A"/>
    <property type="match status" value="1"/>
</dbReference>
<sequence>MELKTIILIGGPQKGTRFRPLSLELPKPLFPIAGYPLIHHHIEACSKVPNMKEIVLIGYYQQNESLSRFIASVQHEFNVPVRYLQEFQPLGTVGGLYHFRDQIMLGNPSALIVLYADISSDFPLKEMWEFHKKHNHGKHTVMGTESNPSQASDNGVMVEDPDTHELLHYVEKPETYVSSLINCGAYIFSPTIFDALKELRQKNVERSSELSYSNNVGRIMMGEQLMPYLSGQGAVYVFKTNHFWTVLKSAGSAIFANRNFLELYKTRHPDRLTLNKDNKPTIIGDVFIHPTASVDSTAVIGPNVSIGSGVIIGPGARVKDAIILDKAEIKDHCCILYSIVGWNCVIGAWSRIEGTKFEPNPNEPHARLASESLFQKNGRLIASTTVLGRNVVINPELLVRNSIVLPYKELSSSFKNEIIL</sequence>
<dbReference type="EMBL" id="CACRXK020000276">
    <property type="protein sequence ID" value="CAB3980282.1"/>
    <property type="molecule type" value="Genomic_DNA"/>
</dbReference>
<reference evidence="4" key="1">
    <citation type="submission" date="2020-04" db="EMBL/GenBank/DDBJ databases">
        <authorList>
            <person name="Alioto T."/>
            <person name="Alioto T."/>
            <person name="Gomez Garrido J."/>
        </authorList>
    </citation>
    <scope>NUCLEOTIDE SEQUENCE</scope>
    <source>
        <strain evidence="4">A484AB</strain>
    </source>
</reference>
<comment type="caution">
    <text evidence="4">The sequence shown here is derived from an EMBL/GenBank/DDBJ whole genome shotgun (WGS) entry which is preliminary data.</text>
</comment>
<dbReference type="PANTHER" id="PTHR22572">
    <property type="entry name" value="SUGAR-1-PHOSPHATE GUANYL TRANSFERASE"/>
    <property type="match status" value="1"/>
</dbReference>
<evidence type="ECO:0000259" key="2">
    <source>
        <dbReference type="Pfam" id="PF00483"/>
    </source>
</evidence>
<gene>
    <name evidence="4" type="ORF">PACLA_8A071145</name>
</gene>
<dbReference type="Gene3D" id="2.160.10.10">
    <property type="entry name" value="Hexapeptide repeat proteins"/>
    <property type="match status" value="1"/>
</dbReference>
<dbReference type="Pfam" id="PF25087">
    <property type="entry name" value="GMPPB_C"/>
    <property type="match status" value="1"/>
</dbReference>